<keyword evidence="2" id="KW-1185">Reference proteome</keyword>
<organism evidence="1 2">
    <name type="scientific">Streptomyces rimosus subsp. rimosus</name>
    <dbReference type="NCBI Taxonomy" id="132474"/>
    <lineage>
        <taxon>Bacteria</taxon>
        <taxon>Bacillati</taxon>
        <taxon>Actinomycetota</taxon>
        <taxon>Actinomycetes</taxon>
        <taxon>Kitasatosporales</taxon>
        <taxon>Streptomycetaceae</taxon>
        <taxon>Streptomyces</taxon>
    </lineage>
</organism>
<gene>
    <name evidence="1" type="ORF">SRIMR7_30120</name>
</gene>
<protein>
    <submittedName>
        <fullName evidence="1">Uncharacterized protein</fullName>
    </submittedName>
</protein>
<dbReference type="Proteomes" id="UP000829494">
    <property type="component" value="Chromosome"/>
</dbReference>
<proteinExistence type="predicted"/>
<sequence>MAHDNQPQRMSDTELEQFRELLRRYCAQELDQWEAWRLETPYGPVYVTLSRALPEGTDGSAYRPL</sequence>
<dbReference type="RefSeq" id="WP_003982371.1">
    <property type="nucleotide sequence ID" value="NZ_CP043497.1"/>
</dbReference>
<name>A0ABY3Z7X9_STRRM</name>
<evidence type="ECO:0000313" key="2">
    <source>
        <dbReference type="Proteomes" id="UP000829494"/>
    </source>
</evidence>
<evidence type="ECO:0000313" key="1">
    <source>
        <dbReference type="EMBL" id="UNZ06416.1"/>
    </source>
</evidence>
<accession>A0ABY3Z7X9</accession>
<reference evidence="1 2" key="1">
    <citation type="submission" date="2022-03" db="EMBL/GenBank/DDBJ databases">
        <title>Complete genome of Streptomyces rimosus ssp. rimosus R7 (=ATCC 10970).</title>
        <authorList>
            <person name="Beganovic S."/>
            <person name="Ruckert C."/>
            <person name="Busche T."/>
            <person name="Kalinowski J."/>
            <person name="Wittmann C."/>
        </authorList>
    </citation>
    <scope>NUCLEOTIDE SEQUENCE [LARGE SCALE GENOMIC DNA]</scope>
    <source>
        <strain evidence="1 2">R7</strain>
    </source>
</reference>
<dbReference type="GeneID" id="66854452"/>
<dbReference type="EMBL" id="CP094298">
    <property type="protein sequence ID" value="UNZ06416.1"/>
    <property type="molecule type" value="Genomic_DNA"/>
</dbReference>